<evidence type="ECO:0000313" key="4">
    <source>
        <dbReference type="EMBL" id="GGD25558.1"/>
    </source>
</evidence>
<proteinExistence type="predicted"/>
<dbReference type="SUPFAM" id="SSF55729">
    <property type="entry name" value="Acyl-CoA N-acyltransferases (Nat)"/>
    <property type="match status" value="1"/>
</dbReference>
<name>A0A917DCN4_9HYPH</name>
<dbReference type="Pfam" id="PF00583">
    <property type="entry name" value="Acetyltransf_1"/>
    <property type="match status" value="1"/>
</dbReference>
<reference evidence="4" key="1">
    <citation type="journal article" date="2014" name="Int. J. Syst. Evol. Microbiol.">
        <title>Complete genome sequence of Corynebacterium casei LMG S-19264T (=DSM 44701T), isolated from a smear-ripened cheese.</title>
        <authorList>
            <consortium name="US DOE Joint Genome Institute (JGI-PGF)"/>
            <person name="Walter F."/>
            <person name="Albersmeier A."/>
            <person name="Kalinowski J."/>
            <person name="Ruckert C."/>
        </authorList>
    </citation>
    <scope>NUCLEOTIDE SEQUENCE</scope>
    <source>
        <strain evidence="4">CGMCC 1.15493</strain>
    </source>
</reference>
<accession>A0A917DCN4</accession>
<gene>
    <name evidence="4" type="ORF">GCM10011335_30590</name>
</gene>
<dbReference type="InterPro" id="IPR000182">
    <property type="entry name" value="GNAT_dom"/>
</dbReference>
<dbReference type="AlphaFoldDB" id="A0A917DCN4"/>
<keyword evidence="1" id="KW-0808">Transferase</keyword>
<protein>
    <submittedName>
        <fullName evidence="4">N-acetyltransferase</fullName>
    </submittedName>
</protein>
<dbReference type="RefSeq" id="WP_188852197.1">
    <property type="nucleotide sequence ID" value="NZ_BMJJ01000007.1"/>
</dbReference>
<dbReference type="PANTHER" id="PTHR43877">
    <property type="entry name" value="AMINOALKYLPHOSPHONATE N-ACETYLTRANSFERASE-RELATED-RELATED"/>
    <property type="match status" value="1"/>
</dbReference>
<dbReference type="PANTHER" id="PTHR43877:SF2">
    <property type="entry name" value="AMINOALKYLPHOSPHONATE N-ACETYLTRANSFERASE-RELATED"/>
    <property type="match status" value="1"/>
</dbReference>
<organism evidence="4 5">
    <name type="scientific">Aureimonas glaciei</name>
    <dbReference type="NCBI Taxonomy" id="1776957"/>
    <lineage>
        <taxon>Bacteria</taxon>
        <taxon>Pseudomonadati</taxon>
        <taxon>Pseudomonadota</taxon>
        <taxon>Alphaproteobacteria</taxon>
        <taxon>Hyphomicrobiales</taxon>
        <taxon>Aurantimonadaceae</taxon>
        <taxon>Aureimonas</taxon>
    </lineage>
</organism>
<dbReference type="Proteomes" id="UP000613160">
    <property type="component" value="Unassembled WGS sequence"/>
</dbReference>
<keyword evidence="5" id="KW-1185">Reference proteome</keyword>
<evidence type="ECO:0000256" key="2">
    <source>
        <dbReference type="ARBA" id="ARBA00023315"/>
    </source>
</evidence>
<evidence type="ECO:0000256" key="1">
    <source>
        <dbReference type="ARBA" id="ARBA00022679"/>
    </source>
</evidence>
<reference evidence="4" key="2">
    <citation type="submission" date="2020-09" db="EMBL/GenBank/DDBJ databases">
        <authorList>
            <person name="Sun Q."/>
            <person name="Zhou Y."/>
        </authorList>
    </citation>
    <scope>NUCLEOTIDE SEQUENCE</scope>
    <source>
        <strain evidence="4">CGMCC 1.15493</strain>
    </source>
</reference>
<feature type="domain" description="N-acetyltransferase" evidence="3">
    <location>
        <begin position="4"/>
        <end position="166"/>
    </location>
</feature>
<dbReference type="GO" id="GO:0016747">
    <property type="term" value="F:acyltransferase activity, transferring groups other than amino-acyl groups"/>
    <property type="evidence" value="ECO:0007669"/>
    <property type="project" value="InterPro"/>
</dbReference>
<dbReference type="PROSITE" id="PS51186">
    <property type="entry name" value="GNAT"/>
    <property type="match status" value="1"/>
</dbReference>
<evidence type="ECO:0000259" key="3">
    <source>
        <dbReference type="PROSITE" id="PS51186"/>
    </source>
</evidence>
<dbReference type="CDD" id="cd04301">
    <property type="entry name" value="NAT_SF"/>
    <property type="match status" value="1"/>
</dbReference>
<dbReference type="InterPro" id="IPR050832">
    <property type="entry name" value="Bact_Acetyltransf"/>
</dbReference>
<dbReference type="Gene3D" id="3.40.630.30">
    <property type="match status" value="1"/>
</dbReference>
<sequence length="166" mass="17931">MSAVFIRTAGEKDLAAVSALLGKTWHATYDPIYGPGKVDEITRSWHGVAALRPRLTRPTSEFLVADDGNDIVAMAFAATSAEGRVVVVHQLYVDPAHQRRGIGRDLLAEIVDCFPTASSLRAEVEEANVAAVAFWRRAGFMLTGHTETELSGGDVLPVAIYERPIA</sequence>
<evidence type="ECO:0000313" key="5">
    <source>
        <dbReference type="Proteomes" id="UP000613160"/>
    </source>
</evidence>
<comment type="caution">
    <text evidence="4">The sequence shown here is derived from an EMBL/GenBank/DDBJ whole genome shotgun (WGS) entry which is preliminary data.</text>
</comment>
<dbReference type="EMBL" id="BMJJ01000007">
    <property type="protein sequence ID" value="GGD25558.1"/>
    <property type="molecule type" value="Genomic_DNA"/>
</dbReference>
<dbReference type="InterPro" id="IPR016181">
    <property type="entry name" value="Acyl_CoA_acyltransferase"/>
</dbReference>
<keyword evidence="2" id="KW-0012">Acyltransferase</keyword>